<name>A0A822XKN4_NELNU</name>
<keyword evidence="2" id="KW-1185">Reference proteome</keyword>
<dbReference type="Proteomes" id="UP000607653">
    <property type="component" value="Unassembled WGS sequence"/>
</dbReference>
<reference evidence="1 2" key="1">
    <citation type="journal article" date="2020" name="Mol. Biol. Evol.">
        <title>Distinct Expression and Methylation Patterns for Genes with Different Fates following a Single Whole-Genome Duplication in Flowering Plants.</title>
        <authorList>
            <person name="Shi T."/>
            <person name="Rahmani R.S."/>
            <person name="Gugger P.F."/>
            <person name="Wang M."/>
            <person name="Li H."/>
            <person name="Zhang Y."/>
            <person name="Li Z."/>
            <person name="Wang Q."/>
            <person name="Van de Peer Y."/>
            <person name="Marchal K."/>
            <person name="Chen J."/>
        </authorList>
    </citation>
    <scope>NUCLEOTIDE SEQUENCE [LARGE SCALE GENOMIC DNA]</scope>
    <source>
        <tissue evidence="1">Leaf</tissue>
    </source>
</reference>
<dbReference type="EMBL" id="DUZY01000001">
    <property type="protein sequence ID" value="DAD19701.1"/>
    <property type="molecule type" value="Genomic_DNA"/>
</dbReference>
<proteinExistence type="predicted"/>
<accession>A0A822XKN4</accession>
<dbReference type="AlphaFoldDB" id="A0A822XKN4"/>
<protein>
    <submittedName>
        <fullName evidence="1">Uncharacterized protein</fullName>
    </submittedName>
</protein>
<evidence type="ECO:0000313" key="1">
    <source>
        <dbReference type="EMBL" id="DAD19701.1"/>
    </source>
</evidence>
<comment type="caution">
    <text evidence="1">The sequence shown here is derived from an EMBL/GenBank/DDBJ whole genome shotgun (WGS) entry which is preliminary data.</text>
</comment>
<gene>
    <name evidence="1" type="ORF">HUJ06_021164</name>
</gene>
<evidence type="ECO:0000313" key="2">
    <source>
        <dbReference type="Proteomes" id="UP000607653"/>
    </source>
</evidence>
<sequence length="182" mass="20475">MEADPTVAYGRYSPDSCLASCMLVRTVVFSLINKTCFAIARDLYAFDFVLVGLVAESYPPSPRRTDITTTSFLLSCRFAARSPQSAARPCAACLAKRPTRTHFIRKYTIYPNYPSFFKPNVKLNFLRQGSTQQRLVGPGRDSRVGYCGADYLQYRLQRTTSFLFFLGEMTAKDSLAVQRAVD</sequence>
<organism evidence="1 2">
    <name type="scientific">Nelumbo nucifera</name>
    <name type="common">Sacred lotus</name>
    <dbReference type="NCBI Taxonomy" id="4432"/>
    <lineage>
        <taxon>Eukaryota</taxon>
        <taxon>Viridiplantae</taxon>
        <taxon>Streptophyta</taxon>
        <taxon>Embryophyta</taxon>
        <taxon>Tracheophyta</taxon>
        <taxon>Spermatophyta</taxon>
        <taxon>Magnoliopsida</taxon>
        <taxon>Proteales</taxon>
        <taxon>Nelumbonaceae</taxon>
        <taxon>Nelumbo</taxon>
    </lineage>
</organism>